<evidence type="ECO:0000256" key="4">
    <source>
        <dbReference type="ARBA" id="ARBA00022729"/>
    </source>
</evidence>
<dbReference type="GO" id="GO:0009055">
    <property type="term" value="F:electron transfer activity"/>
    <property type="evidence" value="ECO:0007669"/>
    <property type="project" value="InterPro"/>
</dbReference>
<gene>
    <name evidence="11" type="ORF">SAMN05661044_02642</name>
</gene>
<organism evidence="11 12">
    <name type="scientific">Olivibacter domesticus</name>
    <name type="common">Pseudosphingobacterium domesticum</name>
    <dbReference type="NCBI Taxonomy" id="407022"/>
    <lineage>
        <taxon>Bacteria</taxon>
        <taxon>Pseudomonadati</taxon>
        <taxon>Bacteroidota</taxon>
        <taxon>Sphingobacteriia</taxon>
        <taxon>Sphingobacteriales</taxon>
        <taxon>Sphingobacteriaceae</taxon>
        <taxon>Olivibacter</taxon>
    </lineage>
</organism>
<dbReference type="STRING" id="407022.SAMN05661044_02642"/>
<evidence type="ECO:0000259" key="10">
    <source>
        <dbReference type="PROSITE" id="PS51007"/>
    </source>
</evidence>
<feature type="domain" description="Cytochrome c" evidence="10">
    <location>
        <begin position="208"/>
        <end position="334"/>
    </location>
</feature>
<feature type="binding site" description="covalent" evidence="8">
    <location>
        <position position="77"/>
    </location>
    <ligand>
        <name>heme c</name>
        <dbReference type="ChEBI" id="CHEBI:61717"/>
        <label>1</label>
    </ligand>
</feature>
<feature type="binding site" description="covalent" evidence="8">
    <location>
        <position position="224"/>
    </location>
    <ligand>
        <name>heme c</name>
        <dbReference type="ChEBI" id="CHEBI:61717"/>
        <label>2</label>
    </ligand>
</feature>
<dbReference type="Proteomes" id="UP000199421">
    <property type="component" value="Unassembled WGS sequence"/>
</dbReference>
<keyword evidence="7 9" id="KW-0408">Iron</keyword>
<dbReference type="OrthoDB" id="9805202at2"/>
<dbReference type="GO" id="GO:0046872">
    <property type="term" value="F:metal ion binding"/>
    <property type="evidence" value="ECO:0007669"/>
    <property type="project" value="UniProtKB-KW"/>
</dbReference>
<keyword evidence="11" id="KW-0575">Peroxidase</keyword>
<evidence type="ECO:0000256" key="6">
    <source>
        <dbReference type="ARBA" id="ARBA00023002"/>
    </source>
</evidence>
<dbReference type="PANTHER" id="PTHR30600:SF10">
    <property type="entry name" value="BLL6722 PROTEIN"/>
    <property type="match status" value="1"/>
</dbReference>
<evidence type="ECO:0000256" key="9">
    <source>
        <dbReference type="PIRSR" id="PIRSR000294-2"/>
    </source>
</evidence>
<keyword evidence="6" id="KW-0560">Oxidoreductase</keyword>
<keyword evidence="2 8" id="KW-0349">Heme</keyword>
<feature type="binding site" description="covalent" evidence="8">
    <location>
        <position position="221"/>
    </location>
    <ligand>
        <name>heme c</name>
        <dbReference type="ChEBI" id="CHEBI:61717"/>
        <label>2</label>
    </ligand>
</feature>
<name>A0A1H7QLK9_OLID1</name>
<dbReference type="AlphaFoldDB" id="A0A1H7QLK9"/>
<dbReference type="Gene3D" id="1.10.760.10">
    <property type="entry name" value="Cytochrome c-like domain"/>
    <property type="match status" value="2"/>
</dbReference>
<evidence type="ECO:0000313" key="11">
    <source>
        <dbReference type="EMBL" id="SEL48832.1"/>
    </source>
</evidence>
<dbReference type="InterPro" id="IPR004852">
    <property type="entry name" value="Di-haem_cyt_c_peroxidsae"/>
</dbReference>
<evidence type="ECO:0000256" key="2">
    <source>
        <dbReference type="ARBA" id="ARBA00022617"/>
    </source>
</evidence>
<accession>A0A1H7QLK9</accession>
<sequence length="346" mass="38675">MNKMIVFIGLLLVVIACNKASEIIPELPELFEGFKQPANFPAPAYNVAKNPISKEQFELGKKLFYDARLSRNNTISCGSCHIQAAGFTHHGHDVSHGIDDQLGTRNSMPIMNVAWNKAFFWDGGVADLDLLAIVPIENPVEMDEKVPNILKKLQGDEQYHALFEKAYGTSAITSIRFLKALSSFMVMATSSNAKYDKVMRKEGADFTQEEEQGYALFRSKCANCHPEPLFTDGTFRNNGLVPSAVNDLGRYDITLNPLEKYKFKVPSLRNLKYTAPFMHDGRFLNLEGVLNHYSSEVVDNGTIDPSLENDDGKLGIQLTAKEKKLLLAFLETLNDESFVQNKLLAE</sequence>
<reference evidence="12" key="1">
    <citation type="submission" date="2016-10" db="EMBL/GenBank/DDBJ databases">
        <authorList>
            <person name="Varghese N."/>
            <person name="Submissions S."/>
        </authorList>
    </citation>
    <scope>NUCLEOTIDE SEQUENCE [LARGE SCALE GENOMIC DNA]</scope>
    <source>
        <strain evidence="12">DSM 18733</strain>
    </source>
</reference>
<comment type="PTM">
    <text evidence="8">Binds 2 heme groups per subunit.</text>
</comment>
<dbReference type="InterPro" id="IPR009056">
    <property type="entry name" value="Cyt_c-like_dom"/>
</dbReference>
<feature type="binding site" description="axial binding residue" evidence="9">
    <location>
        <position position="225"/>
    </location>
    <ligand>
        <name>heme c</name>
        <dbReference type="ChEBI" id="CHEBI:61717"/>
        <label>2</label>
    </ligand>
    <ligandPart>
        <name>Fe</name>
        <dbReference type="ChEBI" id="CHEBI:18248"/>
    </ligandPart>
</feature>
<dbReference type="SUPFAM" id="SSF46626">
    <property type="entry name" value="Cytochrome c"/>
    <property type="match status" value="2"/>
</dbReference>
<dbReference type="PROSITE" id="PS51257">
    <property type="entry name" value="PROKAR_LIPOPROTEIN"/>
    <property type="match status" value="1"/>
</dbReference>
<dbReference type="EMBL" id="FOAF01000002">
    <property type="protein sequence ID" value="SEL48832.1"/>
    <property type="molecule type" value="Genomic_DNA"/>
</dbReference>
<dbReference type="Pfam" id="PF03150">
    <property type="entry name" value="CCP_MauG"/>
    <property type="match status" value="1"/>
</dbReference>
<dbReference type="GO" id="GO:0020037">
    <property type="term" value="F:heme binding"/>
    <property type="evidence" value="ECO:0007669"/>
    <property type="project" value="InterPro"/>
</dbReference>
<evidence type="ECO:0000256" key="1">
    <source>
        <dbReference type="ARBA" id="ARBA00004418"/>
    </source>
</evidence>
<evidence type="ECO:0000256" key="5">
    <source>
        <dbReference type="ARBA" id="ARBA00022764"/>
    </source>
</evidence>
<keyword evidence="3 9" id="KW-0479">Metal-binding</keyword>
<evidence type="ECO:0000313" key="12">
    <source>
        <dbReference type="Proteomes" id="UP000199421"/>
    </source>
</evidence>
<dbReference type="GO" id="GO:0004130">
    <property type="term" value="F:cytochrome-c peroxidase activity"/>
    <property type="evidence" value="ECO:0007669"/>
    <property type="project" value="TreeGrafter"/>
</dbReference>
<feature type="binding site" description="axial binding residue" evidence="9">
    <location>
        <position position="81"/>
    </location>
    <ligand>
        <name>heme c</name>
        <dbReference type="ChEBI" id="CHEBI:61717"/>
        <label>1</label>
    </ligand>
    <ligandPart>
        <name>Fe</name>
        <dbReference type="ChEBI" id="CHEBI:18248"/>
    </ligandPart>
</feature>
<proteinExistence type="predicted"/>
<keyword evidence="4" id="KW-0732">Signal</keyword>
<evidence type="ECO:0000256" key="7">
    <source>
        <dbReference type="ARBA" id="ARBA00023004"/>
    </source>
</evidence>
<evidence type="ECO:0000256" key="3">
    <source>
        <dbReference type="ARBA" id="ARBA00022723"/>
    </source>
</evidence>
<dbReference type="InterPro" id="IPR026259">
    <property type="entry name" value="MauG/Cytc_peroxidase"/>
</dbReference>
<keyword evidence="12" id="KW-1185">Reference proteome</keyword>
<dbReference type="RefSeq" id="WP_093324956.1">
    <property type="nucleotide sequence ID" value="NZ_FOAF01000002.1"/>
</dbReference>
<keyword evidence="5" id="KW-0574">Periplasm</keyword>
<protein>
    <submittedName>
        <fullName evidence="11">Cytochrome c peroxidase</fullName>
    </submittedName>
</protein>
<feature type="binding site" description="covalent" evidence="8">
    <location>
        <position position="80"/>
    </location>
    <ligand>
        <name>heme c</name>
        <dbReference type="ChEBI" id="CHEBI:61717"/>
        <label>1</label>
    </ligand>
</feature>
<dbReference type="PANTHER" id="PTHR30600">
    <property type="entry name" value="CYTOCHROME C PEROXIDASE-RELATED"/>
    <property type="match status" value="1"/>
</dbReference>
<comment type="subcellular location">
    <subcellularLocation>
        <location evidence="1">Periplasm</location>
    </subcellularLocation>
</comment>
<dbReference type="GO" id="GO:0042597">
    <property type="term" value="C:periplasmic space"/>
    <property type="evidence" value="ECO:0007669"/>
    <property type="project" value="UniProtKB-SubCell"/>
</dbReference>
<evidence type="ECO:0000256" key="8">
    <source>
        <dbReference type="PIRSR" id="PIRSR000294-1"/>
    </source>
</evidence>
<dbReference type="InterPro" id="IPR036909">
    <property type="entry name" value="Cyt_c-like_dom_sf"/>
</dbReference>
<dbReference type="InterPro" id="IPR051395">
    <property type="entry name" value="Cytochrome_c_Peroxidase/MauG"/>
</dbReference>
<comment type="cofactor">
    <cofactor evidence="8">
        <name>heme</name>
        <dbReference type="ChEBI" id="CHEBI:30413"/>
    </cofactor>
    <text evidence="8">Binds 2 heme groups.</text>
</comment>
<dbReference type="PIRSF" id="PIRSF000294">
    <property type="entry name" value="Cytochrome-c_peroxidase"/>
    <property type="match status" value="1"/>
</dbReference>
<dbReference type="PROSITE" id="PS51007">
    <property type="entry name" value="CYTC"/>
    <property type="match status" value="1"/>
</dbReference>